<dbReference type="Gene3D" id="3.10.129.10">
    <property type="entry name" value="Hotdog Thioesterase"/>
    <property type="match status" value="1"/>
</dbReference>
<dbReference type="RefSeq" id="WP_187707810.1">
    <property type="nucleotide sequence ID" value="NZ_CP060782.1"/>
</dbReference>
<dbReference type="CDD" id="cd03443">
    <property type="entry name" value="PaaI_thioesterase"/>
    <property type="match status" value="1"/>
</dbReference>
<keyword evidence="1" id="KW-0378">Hydrolase</keyword>
<dbReference type="InterPro" id="IPR006683">
    <property type="entry name" value="Thioestr_dom"/>
</dbReference>
<evidence type="ECO:0000256" key="1">
    <source>
        <dbReference type="ARBA" id="ARBA00022801"/>
    </source>
</evidence>
<dbReference type="EMBL" id="CP060782">
    <property type="protein sequence ID" value="QNP44852.1"/>
    <property type="molecule type" value="Genomic_DNA"/>
</dbReference>
<proteinExistence type="predicted"/>
<name>A0ABX6T4W5_9SPHN</name>
<protein>
    <submittedName>
        <fullName evidence="3">Hydroxyphenylacetyl-CoA thioesterase PaaI</fullName>
    </submittedName>
</protein>
<accession>A0ABX6T4W5</accession>
<dbReference type="PANTHER" id="PTHR42856">
    <property type="entry name" value="ACYL-COENZYME A THIOESTERASE PAAI"/>
    <property type="match status" value="1"/>
</dbReference>
<dbReference type="NCBIfam" id="TIGR02286">
    <property type="entry name" value="PaaD"/>
    <property type="match status" value="1"/>
</dbReference>
<evidence type="ECO:0000313" key="3">
    <source>
        <dbReference type="EMBL" id="QNP44852.1"/>
    </source>
</evidence>
<organism evidence="3 4">
    <name type="scientific">Sphingomonas sediminicola</name>
    <dbReference type="NCBI Taxonomy" id="386874"/>
    <lineage>
        <taxon>Bacteria</taxon>
        <taxon>Pseudomonadati</taxon>
        <taxon>Pseudomonadota</taxon>
        <taxon>Alphaproteobacteria</taxon>
        <taxon>Sphingomonadales</taxon>
        <taxon>Sphingomonadaceae</taxon>
        <taxon>Sphingomonas</taxon>
    </lineage>
</organism>
<dbReference type="PANTHER" id="PTHR42856:SF1">
    <property type="entry name" value="ACYL-COENZYME A THIOESTERASE PAAI"/>
    <property type="match status" value="1"/>
</dbReference>
<reference evidence="3 4" key="1">
    <citation type="submission" date="2020-08" db="EMBL/GenBank/DDBJ databases">
        <title>Genome sequence of Sphingomonas sediminicola KACC 15039T.</title>
        <authorList>
            <person name="Hyun D.-W."/>
            <person name="Bae J.-W."/>
        </authorList>
    </citation>
    <scope>NUCLEOTIDE SEQUENCE [LARGE SCALE GENOMIC DNA]</scope>
    <source>
        <strain evidence="3 4">KACC 15039</strain>
    </source>
</reference>
<sequence length="145" mass="15574">MDADELANRVAQEMLASEGTGPSWGIVIEEARAGYVRLRMVLREDMLNGHRIAHGGMVFSLADTAFAYVCNGNNERTVAAQASIVFLDAAKEGETLIAEGEEMSRVGRGGVTRVHVRTADGRPIAEFTGYSRTIGGPIMEADTES</sequence>
<dbReference type="Proteomes" id="UP000516105">
    <property type="component" value="Chromosome"/>
</dbReference>
<dbReference type="Pfam" id="PF03061">
    <property type="entry name" value="4HBT"/>
    <property type="match status" value="1"/>
</dbReference>
<dbReference type="InterPro" id="IPR003736">
    <property type="entry name" value="PAAI_dom"/>
</dbReference>
<dbReference type="InterPro" id="IPR011973">
    <property type="entry name" value="PaaD"/>
</dbReference>
<dbReference type="InterPro" id="IPR052723">
    <property type="entry name" value="Acyl-CoA_thioesterase_PaaI"/>
</dbReference>
<dbReference type="NCBIfam" id="TIGR00369">
    <property type="entry name" value="unchar_dom_1"/>
    <property type="match status" value="1"/>
</dbReference>
<evidence type="ECO:0000313" key="4">
    <source>
        <dbReference type="Proteomes" id="UP000516105"/>
    </source>
</evidence>
<dbReference type="SUPFAM" id="SSF54637">
    <property type="entry name" value="Thioesterase/thiol ester dehydrase-isomerase"/>
    <property type="match status" value="1"/>
</dbReference>
<feature type="domain" description="Thioesterase" evidence="2">
    <location>
        <begin position="52"/>
        <end position="123"/>
    </location>
</feature>
<gene>
    <name evidence="3" type="primary">paaI</name>
    <name evidence="3" type="ORF">H9L14_08785</name>
</gene>
<evidence type="ECO:0000259" key="2">
    <source>
        <dbReference type="Pfam" id="PF03061"/>
    </source>
</evidence>
<dbReference type="InterPro" id="IPR029069">
    <property type="entry name" value="HotDog_dom_sf"/>
</dbReference>
<keyword evidence="4" id="KW-1185">Reference proteome</keyword>